<dbReference type="Proteomes" id="UP000499080">
    <property type="component" value="Unassembled WGS sequence"/>
</dbReference>
<sequence length="166" mass="18309">MACRASSHSRFVLVDCGRWNSGQSRRSHSAWLGKPRVTQGSHLCTVVGGIPTSRVVPTAHGFANLESLEVCTYGLWSVEFRPFTPFPRYVACQTSSHSRFVLVGCGRWNSDQSRRSKSLGSAQVNGCTDAVWPLPPLMCELLTAITRETTDTLRSHIDYSCSNGEE</sequence>
<comment type="caution">
    <text evidence="1">The sequence shown here is derived from an EMBL/GenBank/DDBJ whole genome shotgun (WGS) entry which is preliminary data.</text>
</comment>
<proteinExistence type="predicted"/>
<keyword evidence="2" id="KW-1185">Reference proteome</keyword>
<accession>A0A4Y2S9W0</accession>
<evidence type="ECO:0000313" key="1">
    <source>
        <dbReference type="EMBL" id="GBN84089.1"/>
    </source>
</evidence>
<organism evidence="1 2">
    <name type="scientific">Araneus ventricosus</name>
    <name type="common">Orbweaver spider</name>
    <name type="synonym">Epeira ventricosa</name>
    <dbReference type="NCBI Taxonomy" id="182803"/>
    <lineage>
        <taxon>Eukaryota</taxon>
        <taxon>Metazoa</taxon>
        <taxon>Ecdysozoa</taxon>
        <taxon>Arthropoda</taxon>
        <taxon>Chelicerata</taxon>
        <taxon>Arachnida</taxon>
        <taxon>Araneae</taxon>
        <taxon>Araneomorphae</taxon>
        <taxon>Entelegynae</taxon>
        <taxon>Araneoidea</taxon>
        <taxon>Araneidae</taxon>
        <taxon>Araneus</taxon>
    </lineage>
</organism>
<dbReference type="AlphaFoldDB" id="A0A4Y2S9W0"/>
<evidence type="ECO:0000313" key="2">
    <source>
        <dbReference type="Proteomes" id="UP000499080"/>
    </source>
</evidence>
<protein>
    <submittedName>
        <fullName evidence="1">Uncharacterized protein</fullName>
    </submittedName>
</protein>
<dbReference type="EMBL" id="BGPR01020223">
    <property type="protein sequence ID" value="GBN84089.1"/>
    <property type="molecule type" value="Genomic_DNA"/>
</dbReference>
<reference evidence="1 2" key="1">
    <citation type="journal article" date="2019" name="Sci. Rep.">
        <title>Orb-weaving spider Araneus ventricosus genome elucidates the spidroin gene catalogue.</title>
        <authorList>
            <person name="Kono N."/>
            <person name="Nakamura H."/>
            <person name="Ohtoshi R."/>
            <person name="Moran D.A.P."/>
            <person name="Shinohara A."/>
            <person name="Yoshida Y."/>
            <person name="Fujiwara M."/>
            <person name="Mori M."/>
            <person name="Tomita M."/>
            <person name="Arakawa K."/>
        </authorList>
    </citation>
    <scope>NUCLEOTIDE SEQUENCE [LARGE SCALE GENOMIC DNA]</scope>
</reference>
<name>A0A4Y2S9W0_ARAVE</name>
<gene>
    <name evidence="1" type="ORF">AVEN_84794_1</name>
</gene>